<keyword evidence="3" id="KW-0812">Transmembrane</keyword>
<keyword evidence="3" id="KW-0472">Membrane</keyword>
<dbReference type="PRINTS" id="PR00922">
    <property type="entry name" value="DADACBPTASE3"/>
</dbReference>
<keyword evidence="5" id="KW-1185">Reference proteome</keyword>
<comment type="similarity">
    <text evidence="1">Belongs to the peptidase S13 family.</text>
</comment>
<dbReference type="GO" id="GO:0004185">
    <property type="term" value="F:serine-type carboxypeptidase activity"/>
    <property type="evidence" value="ECO:0007669"/>
    <property type="project" value="InterPro"/>
</dbReference>
<gene>
    <name evidence="4" type="ORF">D4L85_08685</name>
</gene>
<dbReference type="SUPFAM" id="SSF56601">
    <property type="entry name" value="beta-lactamase/transpeptidase-like"/>
    <property type="match status" value="1"/>
</dbReference>
<dbReference type="KEGG" id="chk:D4L85_08685"/>
<dbReference type="GO" id="GO:0006508">
    <property type="term" value="P:proteolysis"/>
    <property type="evidence" value="ECO:0007669"/>
    <property type="project" value="InterPro"/>
</dbReference>
<dbReference type="GO" id="GO:0000270">
    <property type="term" value="P:peptidoglycan metabolic process"/>
    <property type="evidence" value="ECO:0007669"/>
    <property type="project" value="TreeGrafter"/>
</dbReference>
<dbReference type="PROSITE" id="PS51257">
    <property type="entry name" value="PROKAR_LIPOPROTEIN"/>
    <property type="match status" value="1"/>
</dbReference>
<dbReference type="Pfam" id="PF02113">
    <property type="entry name" value="Peptidase_S13"/>
    <property type="match status" value="1"/>
</dbReference>
<dbReference type="RefSeq" id="WP_119753952.1">
    <property type="nucleotide sequence ID" value="NZ_CP032382.1"/>
</dbReference>
<keyword evidence="2" id="KW-0378">Hydrolase</keyword>
<dbReference type="OrthoDB" id="9802627at2"/>
<keyword evidence="4" id="KW-0121">Carboxypeptidase</keyword>
<dbReference type="PANTHER" id="PTHR30023">
    <property type="entry name" value="D-ALANYL-D-ALANINE CARBOXYPEPTIDASE"/>
    <property type="match status" value="1"/>
</dbReference>
<dbReference type="InterPro" id="IPR012338">
    <property type="entry name" value="Beta-lactam/transpept-like"/>
</dbReference>
<evidence type="ECO:0000256" key="3">
    <source>
        <dbReference type="SAM" id="Phobius"/>
    </source>
</evidence>
<organism evidence="4 5">
    <name type="scientific">Chryseolinea soli</name>
    <dbReference type="NCBI Taxonomy" id="2321403"/>
    <lineage>
        <taxon>Bacteria</taxon>
        <taxon>Pseudomonadati</taxon>
        <taxon>Bacteroidota</taxon>
        <taxon>Cytophagia</taxon>
        <taxon>Cytophagales</taxon>
        <taxon>Fulvivirgaceae</taxon>
        <taxon>Chryseolinea</taxon>
    </lineage>
</organism>
<name>A0A385SK51_9BACT</name>
<evidence type="ECO:0000313" key="4">
    <source>
        <dbReference type="EMBL" id="AYB30647.1"/>
    </source>
</evidence>
<dbReference type="Gene3D" id="3.40.710.10">
    <property type="entry name" value="DD-peptidase/beta-lactamase superfamily"/>
    <property type="match status" value="2"/>
</dbReference>
<dbReference type="PANTHER" id="PTHR30023:SF0">
    <property type="entry name" value="PENICILLIN-SENSITIVE CARBOXYPEPTIDASE A"/>
    <property type="match status" value="1"/>
</dbReference>
<dbReference type="AlphaFoldDB" id="A0A385SK51"/>
<dbReference type="Proteomes" id="UP000266183">
    <property type="component" value="Chromosome"/>
</dbReference>
<evidence type="ECO:0000256" key="1">
    <source>
        <dbReference type="ARBA" id="ARBA00006096"/>
    </source>
</evidence>
<feature type="transmembrane region" description="Helical" evidence="3">
    <location>
        <begin position="7"/>
        <end position="24"/>
    </location>
</feature>
<evidence type="ECO:0000313" key="5">
    <source>
        <dbReference type="Proteomes" id="UP000266183"/>
    </source>
</evidence>
<keyword evidence="3" id="KW-1133">Transmembrane helix</keyword>
<dbReference type="InterPro" id="IPR000667">
    <property type="entry name" value="Peptidase_S13"/>
</dbReference>
<sequence>MRTFQRYVLMIGAMGFFFSCSPLAPRKLDQLFHSTEANFHDHTGFMLYDLEQKKSVYAFNADKYFTPASNTKIFTFYTSLTLLGDSLPALRYVETADSLIFWGTGDPSFLYKNVFDNGRVFNFLKQSGKNLYFSGSNFYTTTFGSGWAWDDYNSAYSAERFSFPVYGNLVSVKSKNNRLDLQPPFFKNNFTTGDVEEETKVIRKVESNDFKFYPSPKGTFEDDIPFRADADLVSRLLTDTLKRTVTTVNKALNKDARVLYSMPVDSVYRVMMQQSDNFIAEQLLLMSAGVISDSLQPEIAIRYMKKNALSDLSNEPEWVDGSGLSRYNLFTPHLVVQLWEKIYAKVPRERLFPMLATGGKPGTLRNWYKADKPYVFGKTGSLSNNHCLSGFLVTKRGKTVIFSFMNSDYTVASSEVRKNMQTILNLIYENY</sequence>
<accession>A0A385SK51</accession>
<reference evidence="5" key="1">
    <citation type="submission" date="2018-09" db="EMBL/GenBank/DDBJ databases">
        <title>Chryseolinea sp. KIS68-18 isolated from soil.</title>
        <authorList>
            <person name="Weon H.-Y."/>
            <person name="Kwon S.-W."/>
            <person name="Lee S.A."/>
        </authorList>
    </citation>
    <scope>NUCLEOTIDE SEQUENCE [LARGE SCALE GENOMIC DNA]</scope>
    <source>
        <strain evidence="5">KIS68-18</strain>
    </source>
</reference>
<protein>
    <submittedName>
        <fullName evidence="4">D-alanyl-D-alanine carboxypeptidase</fullName>
    </submittedName>
</protein>
<keyword evidence="4" id="KW-0645">Protease</keyword>
<proteinExistence type="inferred from homology"/>
<evidence type="ECO:0000256" key="2">
    <source>
        <dbReference type="ARBA" id="ARBA00022801"/>
    </source>
</evidence>
<dbReference type="EMBL" id="CP032382">
    <property type="protein sequence ID" value="AYB30647.1"/>
    <property type="molecule type" value="Genomic_DNA"/>
</dbReference>